<evidence type="ECO:0000313" key="3">
    <source>
        <dbReference type="Proteomes" id="UP000009881"/>
    </source>
</evidence>
<dbReference type="AlphaFoldDB" id="K9HT83"/>
<feature type="transmembrane region" description="Helical" evidence="1">
    <location>
        <begin position="21"/>
        <end position="44"/>
    </location>
</feature>
<dbReference type="OrthoDB" id="7273031at2"/>
<reference evidence="2 3" key="1">
    <citation type="journal article" date="2013" name="Genome Announc.">
        <title>Draft Genome Sequence of an Alphaproteobacterium, Caenispirillum salinarum AK4(T), Isolated from a Solar Saltern.</title>
        <authorList>
            <person name="Khatri I."/>
            <person name="Singh A."/>
            <person name="Korpole S."/>
            <person name="Pinnaka A.K."/>
            <person name="Subramanian S."/>
        </authorList>
    </citation>
    <scope>NUCLEOTIDE SEQUENCE [LARGE SCALE GENOMIC DNA]</scope>
    <source>
        <strain evidence="2 3">AK4</strain>
    </source>
</reference>
<keyword evidence="1" id="KW-1133">Transmembrane helix</keyword>
<accession>K9HT83</accession>
<feature type="transmembrane region" description="Helical" evidence="1">
    <location>
        <begin position="84"/>
        <end position="103"/>
    </location>
</feature>
<proteinExistence type="predicted"/>
<sequence>MSLSDADIPGRHLEIDEPPRVPLLDLFFAYGAMAPLIVGAGAVWLADEPVAALAVQASILWGGVILAFLSGVRRGLSFRTPGGPTLAQLAMFLWLFGAGILAFALPQGAALGVLVAAYASMAVLDPVAARRGEVPIYFARLRPWQMGLAVAALVVLWAGAP</sequence>
<feature type="transmembrane region" description="Helical" evidence="1">
    <location>
        <begin position="141"/>
        <end position="160"/>
    </location>
</feature>
<dbReference type="Proteomes" id="UP000009881">
    <property type="component" value="Unassembled WGS sequence"/>
</dbReference>
<dbReference type="RefSeq" id="WP_009539987.1">
    <property type="nucleotide sequence ID" value="NZ_ANHY01000006.1"/>
</dbReference>
<comment type="caution">
    <text evidence="2">The sequence shown here is derived from an EMBL/GenBank/DDBJ whole genome shotgun (WGS) entry which is preliminary data.</text>
</comment>
<gene>
    <name evidence="2" type="ORF">C882_3879</name>
</gene>
<dbReference type="eggNOG" id="ENOG50335YQ">
    <property type="taxonomic scope" value="Bacteria"/>
</dbReference>
<evidence type="ECO:0000256" key="1">
    <source>
        <dbReference type="SAM" id="Phobius"/>
    </source>
</evidence>
<protein>
    <submittedName>
        <fullName evidence="2">Permease of the major facilitator superfamily</fullName>
    </submittedName>
</protein>
<keyword evidence="3" id="KW-1185">Reference proteome</keyword>
<dbReference type="EMBL" id="ANHY01000006">
    <property type="protein sequence ID" value="EKV31506.1"/>
    <property type="molecule type" value="Genomic_DNA"/>
</dbReference>
<keyword evidence="1" id="KW-0472">Membrane</keyword>
<evidence type="ECO:0000313" key="2">
    <source>
        <dbReference type="EMBL" id="EKV31506.1"/>
    </source>
</evidence>
<organism evidence="2 3">
    <name type="scientific">Caenispirillum salinarum AK4</name>
    <dbReference type="NCBI Taxonomy" id="1238182"/>
    <lineage>
        <taxon>Bacteria</taxon>
        <taxon>Pseudomonadati</taxon>
        <taxon>Pseudomonadota</taxon>
        <taxon>Alphaproteobacteria</taxon>
        <taxon>Rhodospirillales</taxon>
        <taxon>Novispirillaceae</taxon>
        <taxon>Caenispirillum</taxon>
    </lineage>
</organism>
<name>K9HT83_9PROT</name>
<feature type="transmembrane region" description="Helical" evidence="1">
    <location>
        <begin position="50"/>
        <end position="72"/>
    </location>
</feature>
<keyword evidence="1" id="KW-0812">Transmembrane</keyword>